<evidence type="ECO:0000313" key="7">
    <source>
        <dbReference type="EMBL" id="APX13466.1"/>
    </source>
</evidence>
<dbReference type="InterPro" id="IPR036390">
    <property type="entry name" value="WH_DNA-bd_sf"/>
</dbReference>
<dbReference type="CDD" id="cd08411">
    <property type="entry name" value="PBP2_OxyR"/>
    <property type="match status" value="1"/>
</dbReference>
<dbReference type="SUPFAM" id="SSF46785">
    <property type="entry name" value="Winged helix' DNA-binding domain"/>
    <property type="match status" value="1"/>
</dbReference>
<evidence type="ECO:0000256" key="1">
    <source>
        <dbReference type="ARBA" id="ARBA00009437"/>
    </source>
</evidence>
<name>A0A1P8MZG3_9RHOB</name>
<feature type="domain" description="HTH lysR-type" evidence="6">
    <location>
        <begin position="3"/>
        <end position="60"/>
    </location>
</feature>
<dbReference type="AlphaFoldDB" id="A0A1P8MZG3"/>
<accession>A0A1P8MZG3</accession>
<keyword evidence="8" id="KW-1185">Reference proteome</keyword>
<evidence type="ECO:0000256" key="4">
    <source>
        <dbReference type="ARBA" id="ARBA00023159"/>
    </source>
</evidence>
<dbReference type="InterPro" id="IPR005119">
    <property type="entry name" value="LysR_subst-bd"/>
</dbReference>
<proteinExistence type="inferred from homology"/>
<keyword evidence="4" id="KW-0010">Activator</keyword>
<evidence type="ECO:0000313" key="8">
    <source>
        <dbReference type="Proteomes" id="UP000186336"/>
    </source>
</evidence>
<dbReference type="EMBL" id="CP019312">
    <property type="protein sequence ID" value="APX13466.1"/>
    <property type="molecule type" value="Genomic_DNA"/>
</dbReference>
<dbReference type="PROSITE" id="PS50931">
    <property type="entry name" value="HTH_LYSR"/>
    <property type="match status" value="1"/>
</dbReference>
<dbReference type="PANTHER" id="PTHR30346:SF26">
    <property type="entry name" value="HYDROGEN PEROXIDE-INDUCIBLE GENES ACTIVATOR"/>
    <property type="match status" value="1"/>
</dbReference>
<dbReference type="KEGG" id="tom:BWR18_18615"/>
<gene>
    <name evidence="7" type="ORF">BWR18_18615</name>
</gene>
<dbReference type="InterPro" id="IPR036388">
    <property type="entry name" value="WH-like_DNA-bd_sf"/>
</dbReference>
<dbReference type="PANTHER" id="PTHR30346">
    <property type="entry name" value="TRANSCRIPTIONAL DUAL REGULATOR HCAR-RELATED"/>
    <property type="match status" value="1"/>
</dbReference>
<dbReference type="GO" id="GO:0003677">
    <property type="term" value="F:DNA binding"/>
    <property type="evidence" value="ECO:0007669"/>
    <property type="project" value="UniProtKB-KW"/>
</dbReference>
<dbReference type="SUPFAM" id="SSF53850">
    <property type="entry name" value="Periplasmic binding protein-like II"/>
    <property type="match status" value="1"/>
</dbReference>
<dbReference type="GO" id="GO:0032993">
    <property type="term" value="C:protein-DNA complex"/>
    <property type="evidence" value="ECO:0007669"/>
    <property type="project" value="TreeGrafter"/>
</dbReference>
<keyword evidence="3" id="KW-0238">DNA-binding</keyword>
<organism evidence="7 8">
    <name type="scientific">Tateyamaria omphalii</name>
    <dbReference type="NCBI Taxonomy" id="299262"/>
    <lineage>
        <taxon>Bacteria</taxon>
        <taxon>Pseudomonadati</taxon>
        <taxon>Pseudomonadota</taxon>
        <taxon>Alphaproteobacteria</taxon>
        <taxon>Rhodobacterales</taxon>
        <taxon>Roseobacteraceae</taxon>
        <taxon>Tateyamaria</taxon>
    </lineage>
</organism>
<keyword evidence="5" id="KW-0804">Transcription</keyword>
<dbReference type="InterPro" id="IPR000847">
    <property type="entry name" value="LysR_HTH_N"/>
</dbReference>
<dbReference type="Gene3D" id="3.40.190.10">
    <property type="entry name" value="Periplasmic binding protein-like II"/>
    <property type="match status" value="2"/>
</dbReference>
<evidence type="ECO:0000256" key="3">
    <source>
        <dbReference type="ARBA" id="ARBA00023125"/>
    </source>
</evidence>
<dbReference type="Pfam" id="PF00126">
    <property type="entry name" value="HTH_1"/>
    <property type="match status" value="1"/>
</dbReference>
<dbReference type="FunFam" id="1.10.10.10:FF:000001">
    <property type="entry name" value="LysR family transcriptional regulator"/>
    <property type="match status" value="1"/>
</dbReference>
<dbReference type="PRINTS" id="PR00039">
    <property type="entry name" value="HTHLYSR"/>
</dbReference>
<evidence type="ECO:0000256" key="2">
    <source>
        <dbReference type="ARBA" id="ARBA00023015"/>
    </source>
</evidence>
<protein>
    <submittedName>
        <fullName evidence="7">LysR family transcriptional regulator</fullName>
    </submittedName>
</protein>
<dbReference type="GO" id="GO:0003700">
    <property type="term" value="F:DNA-binding transcription factor activity"/>
    <property type="evidence" value="ECO:0007669"/>
    <property type="project" value="InterPro"/>
</dbReference>
<keyword evidence="2" id="KW-0805">Transcription regulation</keyword>
<evidence type="ECO:0000259" key="6">
    <source>
        <dbReference type="PROSITE" id="PS50931"/>
    </source>
</evidence>
<dbReference type="Proteomes" id="UP000186336">
    <property type="component" value="Chromosome"/>
</dbReference>
<evidence type="ECO:0000256" key="5">
    <source>
        <dbReference type="ARBA" id="ARBA00023163"/>
    </source>
</evidence>
<sequence>MNITLRQLRYFKALTQELHFGRAAERCAISQPALSVQIRELEDALGLELFERQPRALRLTPRGEEFAGQANAILQGVDELGDWAASARDSALGRLRLGVIPTVAPYLLPNLISQLTQTYPQIDLHVRETVTPRLIDELTDGQLDAAIVALPLDEPTLVETPVFSEEMVLVRPDTDADARPVALDELAKMRLLLLEEGHCFRDQAMSFCNINPNRPRGGLDGSSLGTLVQMVGAGIGVTLIPDMAIDVETRSAPVCINRFSGAAPGRSIGVVWRATNPMGPALQDLVPLVRQAAGHEG</sequence>
<dbReference type="Gene3D" id="1.10.10.10">
    <property type="entry name" value="Winged helix-like DNA-binding domain superfamily/Winged helix DNA-binding domain"/>
    <property type="match status" value="1"/>
</dbReference>
<dbReference type="STRING" id="299262.BWR18_18615"/>
<comment type="similarity">
    <text evidence="1">Belongs to the LysR transcriptional regulatory family.</text>
</comment>
<reference evidence="7 8" key="1">
    <citation type="submission" date="2017-01" db="EMBL/GenBank/DDBJ databases">
        <title>Complete genome of Tateyamaria omphalii DOK1-4 isolated from seawater in Dokdo.</title>
        <authorList>
            <person name="Kim J.H."/>
            <person name="Chi W.-J."/>
        </authorList>
    </citation>
    <scope>NUCLEOTIDE SEQUENCE [LARGE SCALE GENOMIC DNA]</scope>
    <source>
        <strain evidence="7 8">DOK1-4</strain>
    </source>
</reference>
<dbReference type="OrthoDB" id="9775392at2"/>
<dbReference type="RefSeq" id="WP_076629899.1">
    <property type="nucleotide sequence ID" value="NZ_CP019312.1"/>
</dbReference>
<dbReference type="Pfam" id="PF03466">
    <property type="entry name" value="LysR_substrate"/>
    <property type="match status" value="1"/>
</dbReference>